<comment type="similarity">
    <text evidence="1">Belongs to the PP1 inhibitor family.</text>
</comment>
<organism evidence="5 7">
    <name type="scientific">Dracunculus medinensis</name>
    <name type="common">Guinea worm</name>
    <dbReference type="NCBI Taxonomy" id="318479"/>
    <lineage>
        <taxon>Eukaryota</taxon>
        <taxon>Metazoa</taxon>
        <taxon>Ecdysozoa</taxon>
        <taxon>Nematoda</taxon>
        <taxon>Chromadorea</taxon>
        <taxon>Rhabditida</taxon>
        <taxon>Spirurina</taxon>
        <taxon>Dracunculoidea</taxon>
        <taxon>Dracunculidae</taxon>
        <taxon>Dracunculus</taxon>
    </lineage>
</organism>
<accession>A0A158Q2H3</accession>
<sequence>MCELLYRVQNTKKSPQKLNIKHNLETILKKKKKEKKGRNPYYAEVTSITAERGRVLTMKYGKHQMKLIKKRMNIENWIDAKLNQLYDGKAVKEIDYG</sequence>
<keyword evidence="3" id="KW-0650">Protein phosphatase inhibitor</keyword>
<dbReference type="SUPFAM" id="SSF81790">
    <property type="entry name" value="Myosin phosphatase inhibitor 17kDa protein, CPI-17"/>
    <property type="match status" value="1"/>
</dbReference>
<dbReference type="STRING" id="318479.A0A158Q2H3"/>
<dbReference type="GO" id="GO:0005737">
    <property type="term" value="C:cytoplasm"/>
    <property type="evidence" value="ECO:0007669"/>
    <property type="project" value="InterPro"/>
</dbReference>
<reference evidence="4 6" key="2">
    <citation type="submission" date="2018-11" db="EMBL/GenBank/DDBJ databases">
        <authorList>
            <consortium name="Pathogen Informatics"/>
        </authorList>
    </citation>
    <scope>NUCLEOTIDE SEQUENCE [LARGE SCALE GENOMIC DNA]</scope>
</reference>
<dbReference type="AlphaFoldDB" id="A0A158Q2H3"/>
<evidence type="ECO:0000256" key="1">
    <source>
        <dbReference type="ARBA" id="ARBA00005483"/>
    </source>
</evidence>
<reference evidence="7" key="1">
    <citation type="submission" date="2016-04" db="UniProtKB">
        <authorList>
            <consortium name="WormBaseParasite"/>
        </authorList>
    </citation>
    <scope>IDENTIFICATION</scope>
</reference>
<dbReference type="InterPro" id="IPR036658">
    <property type="entry name" value="CPI-17_sf"/>
</dbReference>
<keyword evidence="2" id="KW-0597">Phosphoprotein</keyword>
<dbReference type="EMBL" id="UYYG01001150">
    <property type="protein sequence ID" value="VDN54428.1"/>
    <property type="molecule type" value="Genomic_DNA"/>
</dbReference>
<keyword evidence="6" id="KW-1185">Reference proteome</keyword>
<dbReference type="WBParaSite" id="DME_0000004101-mRNA-1">
    <property type="protein sequence ID" value="DME_0000004101-mRNA-1"/>
    <property type="gene ID" value="DME_0000004101"/>
</dbReference>
<evidence type="ECO:0000256" key="2">
    <source>
        <dbReference type="ARBA" id="ARBA00022553"/>
    </source>
</evidence>
<dbReference type="GO" id="GO:0004864">
    <property type="term" value="F:protein phosphatase inhibitor activity"/>
    <property type="evidence" value="ECO:0007669"/>
    <property type="project" value="UniProtKB-KW"/>
</dbReference>
<dbReference type="Proteomes" id="UP000038040">
    <property type="component" value="Unplaced"/>
</dbReference>
<evidence type="ECO:0000256" key="3">
    <source>
        <dbReference type="ARBA" id="ARBA00023272"/>
    </source>
</evidence>
<dbReference type="OrthoDB" id="8193882at2759"/>
<evidence type="ECO:0000313" key="6">
    <source>
        <dbReference type="Proteomes" id="UP000274756"/>
    </source>
</evidence>
<dbReference type="Proteomes" id="UP000274756">
    <property type="component" value="Unassembled WGS sequence"/>
</dbReference>
<evidence type="ECO:0000313" key="7">
    <source>
        <dbReference type="WBParaSite" id="DME_0000004101-mRNA-1"/>
    </source>
</evidence>
<gene>
    <name evidence="4" type="ORF">DME_LOCUS4401</name>
</gene>
<dbReference type="Pfam" id="PF05361">
    <property type="entry name" value="PP1_inhibitor"/>
    <property type="match status" value="1"/>
</dbReference>
<protein>
    <submittedName>
        <fullName evidence="7">Tox-REase-7 domain-containing protein</fullName>
    </submittedName>
</protein>
<name>A0A158Q2H3_DRAME</name>
<dbReference type="InterPro" id="IPR008025">
    <property type="entry name" value="CPI-17"/>
</dbReference>
<evidence type="ECO:0000313" key="5">
    <source>
        <dbReference type="Proteomes" id="UP000038040"/>
    </source>
</evidence>
<dbReference type="Gene3D" id="1.10.150.220">
    <property type="entry name" value="CPI-17"/>
    <property type="match status" value="1"/>
</dbReference>
<evidence type="ECO:0000313" key="4">
    <source>
        <dbReference type="EMBL" id="VDN54428.1"/>
    </source>
</evidence>
<proteinExistence type="inferred from homology"/>